<feature type="region of interest" description="Disordered" evidence="1">
    <location>
        <begin position="1"/>
        <end position="80"/>
    </location>
</feature>
<feature type="compositionally biased region" description="Polar residues" evidence="1">
    <location>
        <begin position="1"/>
        <end position="19"/>
    </location>
</feature>
<proteinExistence type="predicted"/>
<evidence type="ECO:0000256" key="1">
    <source>
        <dbReference type="SAM" id="MobiDB-lite"/>
    </source>
</evidence>
<protein>
    <submittedName>
        <fullName evidence="2">Uncharacterized protein</fullName>
    </submittedName>
</protein>
<keyword evidence="3" id="KW-1185">Reference proteome</keyword>
<gene>
    <name evidence="2" type="ORF">PXEA_LOCUS4431</name>
</gene>
<name>A0A448WGE1_9PLAT</name>
<sequence length="280" mass="29964">PVSSPLHTGNYAPLSTQSVGAGINGRPGNELDGDSADSGRGGSEDDPNGGFGHHLHYHHHPHHQHQYHSIQQQQQHNPHSVQVQYHAYQPYSYYYGQGADGGLVYGQIKTALGQGYPHEDGTAGPGDLGKTDMDVAYHSERMPTLLYTLHDPQQLNAIPSSSSPCDEELPFAGASSVNCATSSGQANRLTYEEEIDDKGRDGIAGDYGSSNLAESGVGARMDTLFYRQQAHQLTPGGLEVGTTATTSASITNFPNLLVEHSSNSRSGGMPLGMLPRRPKF</sequence>
<feature type="non-terminal residue" evidence="2">
    <location>
        <position position="1"/>
    </location>
</feature>
<feature type="compositionally biased region" description="Basic residues" evidence="1">
    <location>
        <begin position="53"/>
        <end position="66"/>
    </location>
</feature>
<evidence type="ECO:0000313" key="3">
    <source>
        <dbReference type="Proteomes" id="UP000784294"/>
    </source>
</evidence>
<dbReference type="AlphaFoldDB" id="A0A448WGE1"/>
<evidence type="ECO:0000313" key="2">
    <source>
        <dbReference type="EMBL" id="VEL10991.1"/>
    </source>
</evidence>
<reference evidence="2" key="1">
    <citation type="submission" date="2018-11" db="EMBL/GenBank/DDBJ databases">
        <authorList>
            <consortium name="Pathogen Informatics"/>
        </authorList>
    </citation>
    <scope>NUCLEOTIDE SEQUENCE</scope>
</reference>
<organism evidence="2 3">
    <name type="scientific">Protopolystoma xenopodis</name>
    <dbReference type="NCBI Taxonomy" id="117903"/>
    <lineage>
        <taxon>Eukaryota</taxon>
        <taxon>Metazoa</taxon>
        <taxon>Spiralia</taxon>
        <taxon>Lophotrochozoa</taxon>
        <taxon>Platyhelminthes</taxon>
        <taxon>Monogenea</taxon>
        <taxon>Polyopisthocotylea</taxon>
        <taxon>Polystomatidea</taxon>
        <taxon>Polystomatidae</taxon>
        <taxon>Protopolystoma</taxon>
    </lineage>
</organism>
<accession>A0A448WGE1</accession>
<feature type="region of interest" description="Disordered" evidence="1">
    <location>
        <begin position="261"/>
        <end position="280"/>
    </location>
</feature>
<dbReference type="EMBL" id="CAAALY010010530">
    <property type="protein sequence ID" value="VEL10991.1"/>
    <property type="molecule type" value="Genomic_DNA"/>
</dbReference>
<feature type="compositionally biased region" description="Low complexity" evidence="1">
    <location>
        <begin position="67"/>
        <end position="80"/>
    </location>
</feature>
<dbReference type="Proteomes" id="UP000784294">
    <property type="component" value="Unassembled WGS sequence"/>
</dbReference>
<comment type="caution">
    <text evidence="2">The sequence shown here is derived from an EMBL/GenBank/DDBJ whole genome shotgun (WGS) entry which is preliminary data.</text>
</comment>